<gene>
    <name evidence="7" type="primary">ylaC_1</name>
    <name evidence="7" type="ORF">V144x_18200</name>
</gene>
<dbReference type="Proteomes" id="UP000318704">
    <property type="component" value="Chromosome"/>
</dbReference>
<dbReference type="GO" id="GO:0006352">
    <property type="term" value="P:DNA-templated transcription initiation"/>
    <property type="evidence" value="ECO:0007669"/>
    <property type="project" value="InterPro"/>
</dbReference>
<dbReference type="PANTHER" id="PTHR43133:SF51">
    <property type="entry name" value="RNA POLYMERASE SIGMA FACTOR"/>
    <property type="match status" value="1"/>
</dbReference>
<dbReference type="NCBIfam" id="TIGR02937">
    <property type="entry name" value="sigma70-ECF"/>
    <property type="match status" value="1"/>
</dbReference>
<evidence type="ECO:0000256" key="4">
    <source>
        <dbReference type="ARBA" id="ARBA00023163"/>
    </source>
</evidence>
<name>A0A517VTN8_9PLAN</name>
<feature type="domain" description="RNA polymerase sigma factor 70 region 4 type 2" evidence="6">
    <location>
        <begin position="190"/>
        <end position="241"/>
    </location>
</feature>
<dbReference type="GO" id="GO:0003677">
    <property type="term" value="F:DNA binding"/>
    <property type="evidence" value="ECO:0007669"/>
    <property type="project" value="InterPro"/>
</dbReference>
<organism evidence="7 8">
    <name type="scientific">Gimesia aquarii</name>
    <dbReference type="NCBI Taxonomy" id="2527964"/>
    <lineage>
        <taxon>Bacteria</taxon>
        <taxon>Pseudomonadati</taxon>
        <taxon>Planctomycetota</taxon>
        <taxon>Planctomycetia</taxon>
        <taxon>Planctomycetales</taxon>
        <taxon>Planctomycetaceae</taxon>
        <taxon>Gimesia</taxon>
    </lineage>
</organism>
<feature type="region of interest" description="Disordered" evidence="5">
    <location>
        <begin position="1"/>
        <end position="53"/>
    </location>
</feature>
<evidence type="ECO:0000259" key="6">
    <source>
        <dbReference type="Pfam" id="PF08281"/>
    </source>
</evidence>
<evidence type="ECO:0000313" key="7">
    <source>
        <dbReference type="EMBL" id="QDT96366.1"/>
    </source>
</evidence>
<dbReference type="InterPro" id="IPR013249">
    <property type="entry name" value="RNA_pol_sigma70_r4_t2"/>
</dbReference>
<keyword evidence="3" id="KW-0731">Sigma factor</keyword>
<dbReference type="InterPro" id="IPR036388">
    <property type="entry name" value="WH-like_DNA-bd_sf"/>
</dbReference>
<evidence type="ECO:0000256" key="5">
    <source>
        <dbReference type="SAM" id="MobiDB-lite"/>
    </source>
</evidence>
<comment type="similarity">
    <text evidence="1">Belongs to the sigma-70 factor family. ECF subfamily.</text>
</comment>
<dbReference type="InterPro" id="IPR013324">
    <property type="entry name" value="RNA_pol_sigma_r3/r4-like"/>
</dbReference>
<dbReference type="EMBL" id="CP037920">
    <property type="protein sequence ID" value="QDT96366.1"/>
    <property type="molecule type" value="Genomic_DNA"/>
</dbReference>
<dbReference type="InterPro" id="IPR039425">
    <property type="entry name" value="RNA_pol_sigma-70-like"/>
</dbReference>
<feature type="compositionally biased region" description="Polar residues" evidence="5">
    <location>
        <begin position="33"/>
        <end position="51"/>
    </location>
</feature>
<dbReference type="GO" id="GO:0016987">
    <property type="term" value="F:sigma factor activity"/>
    <property type="evidence" value="ECO:0007669"/>
    <property type="project" value="UniProtKB-KW"/>
</dbReference>
<dbReference type="InterPro" id="IPR014284">
    <property type="entry name" value="RNA_pol_sigma-70_dom"/>
</dbReference>
<accession>A0A517VTN8</accession>
<keyword evidence="4" id="KW-0804">Transcription</keyword>
<sequence>MTSTDFPLLNDPPSDVPVRQASKERRSVRQQEAIGNQQVPQKKVNKNAQSEAHSESVIQEEHHFILQLLKRDPCAWRDFVSRYDKLIISRILSTCREFGMNPLPDLVEDCGAEVMAALFQGDMRGLRQFQGRSKLSTWLGVITRRTTLNFLRHHQQTAKKIQPNDSQFDIATIPDKPLQETHPVEADERVQIQSCMNQLKQTDRQVLVLYFDQKLSYAEIGQVLGISENAVGPKLHRAQQRLKKLVRTRNKQI</sequence>
<dbReference type="CDD" id="cd06171">
    <property type="entry name" value="Sigma70_r4"/>
    <property type="match status" value="1"/>
</dbReference>
<dbReference type="InterPro" id="IPR013325">
    <property type="entry name" value="RNA_pol_sigma_r2"/>
</dbReference>
<dbReference type="SUPFAM" id="SSF88659">
    <property type="entry name" value="Sigma3 and sigma4 domains of RNA polymerase sigma factors"/>
    <property type="match status" value="1"/>
</dbReference>
<evidence type="ECO:0000256" key="1">
    <source>
        <dbReference type="ARBA" id="ARBA00010641"/>
    </source>
</evidence>
<dbReference type="SUPFAM" id="SSF88946">
    <property type="entry name" value="Sigma2 domain of RNA polymerase sigma factors"/>
    <property type="match status" value="1"/>
</dbReference>
<dbReference type="Pfam" id="PF08281">
    <property type="entry name" value="Sigma70_r4_2"/>
    <property type="match status" value="1"/>
</dbReference>
<evidence type="ECO:0000256" key="3">
    <source>
        <dbReference type="ARBA" id="ARBA00023082"/>
    </source>
</evidence>
<dbReference type="AlphaFoldDB" id="A0A517VTN8"/>
<keyword evidence="2" id="KW-0805">Transcription regulation</keyword>
<dbReference type="Gene3D" id="1.10.10.10">
    <property type="entry name" value="Winged helix-like DNA-binding domain superfamily/Winged helix DNA-binding domain"/>
    <property type="match status" value="1"/>
</dbReference>
<evidence type="ECO:0000313" key="8">
    <source>
        <dbReference type="Proteomes" id="UP000318704"/>
    </source>
</evidence>
<dbReference type="PANTHER" id="PTHR43133">
    <property type="entry name" value="RNA POLYMERASE ECF-TYPE SIGMA FACTO"/>
    <property type="match status" value="1"/>
</dbReference>
<evidence type="ECO:0000256" key="2">
    <source>
        <dbReference type="ARBA" id="ARBA00023015"/>
    </source>
</evidence>
<dbReference type="KEGG" id="gaw:V144x_18200"/>
<reference evidence="7 8" key="1">
    <citation type="submission" date="2019-03" db="EMBL/GenBank/DDBJ databases">
        <title>Deep-cultivation of Planctomycetes and their phenomic and genomic characterization uncovers novel biology.</title>
        <authorList>
            <person name="Wiegand S."/>
            <person name="Jogler M."/>
            <person name="Boedeker C."/>
            <person name="Pinto D."/>
            <person name="Vollmers J."/>
            <person name="Rivas-Marin E."/>
            <person name="Kohn T."/>
            <person name="Peeters S.H."/>
            <person name="Heuer A."/>
            <person name="Rast P."/>
            <person name="Oberbeckmann S."/>
            <person name="Bunk B."/>
            <person name="Jeske O."/>
            <person name="Meyerdierks A."/>
            <person name="Storesund J.E."/>
            <person name="Kallscheuer N."/>
            <person name="Luecker S."/>
            <person name="Lage O.M."/>
            <person name="Pohl T."/>
            <person name="Merkel B.J."/>
            <person name="Hornburger P."/>
            <person name="Mueller R.-W."/>
            <person name="Bruemmer F."/>
            <person name="Labrenz M."/>
            <person name="Spormann A.M."/>
            <person name="Op den Camp H."/>
            <person name="Overmann J."/>
            <person name="Amann R."/>
            <person name="Jetten M.S.M."/>
            <person name="Mascher T."/>
            <person name="Medema M.H."/>
            <person name="Devos D.P."/>
            <person name="Kaster A.-K."/>
            <person name="Ovreas L."/>
            <person name="Rohde M."/>
            <person name="Galperin M.Y."/>
            <person name="Jogler C."/>
        </authorList>
    </citation>
    <scope>NUCLEOTIDE SEQUENCE [LARGE SCALE GENOMIC DNA]</scope>
    <source>
        <strain evidence="7 8">V144</strain>
    </source>
</reference>
<dbReference type="RefSeq" id="WP_144984354.1">
    <property type="nucleotide sequence ID" value="NZ_CP037920.1"/>
</dbReference>
<protein>
    <submittedName>
        <fullName evidence="7">RNA polymerase sigma factor YlaC</fullName>
    </submittedName>
</protein>
<proteinExistence type="inferred from homology"/>
<dbReference type="Gene3D" id="1.10.1740.10">
    <property type="match status" value="1"/>
</dbReference>